<keyword evidence="3" id="KW-1185">Reference proteome</keyword>
<dbReference type="InterPro" id="IPR049311">
    <property type="entry name" value="GIY_YIG_cat"/>
</dbReference>
<proteinExistence type="predicted"/>
<gene>
    <name evidence="2" type="ORF">MAIC_35220</name>
</gene>
<dbReference type="Proteomes" id="UP000467327">
    <property type="component" value="Chromosome"/>
</dbReference>
<evidence type="ECO:0000259" key="1">
    <source>
        <dbReference type="Pfam" id="PF20815"/>
    </source>
</evidence>
<accession>A0AAD1MDZ9</accession>
<dbReference type="Pfam" id="PF20815">
    <property type="entry name" value="GIY_YIG_2"/>
    <property type="match status" value="1"/>
</dbReference>
<dbReference type="KEGG" id="maic:MAIC_35220"/>
<reference evidence="2 3" key="1">
    <citation type="journal article" date="2019" name="Emerg. Microbes Infect.">
        <title>Comprehensive subspecies identification of 175 nontuberculous mycobacteria species based on 7547 genomic profiles.</title>
        <authorList>
            <person name="Matsumoto Y."/>
            <person name="Kinjo T."/>
            <person name="Motooka D."/>
            <person name="Nabeya D."/>
            <person name="Jung N."/>
            <person name="Uechi K."/>
            <person name="Horii T."/>
            <person name="Iida T."/>
            <person name="Fujita J."/>
            <person name="Nakamura S."/>
        </authorList>
    </citation>
    <scope>NUCLEOTIDE SEQUENCE [LARGE SCALE GENOMIC DNA]</scope>
    <source>
        <strain evidence="2 3">JCM 6376</strain>
    </source>
</reference>
<feature type="domain" description="GIY-YIG catalytic" evidence="1">
    <location>
        <begin position="33"/>
        <end position="184"/>
    </location>
</feature>
<evidence type="ECO:0000313" key="3">
    <source>
        <dbReference type="Proteomes" id="UP000467327"/>
    </source>
</evidence>
<name>A0AAD1MDZ9_9MYCO</name>
<dbReference type="EMBL" id="AP022561">
    <property type="protein sequence ID" value="BBX08719.1"/>
    <property type="molecule type" value="Genomic_DNA"/>
</dbReference>
<dbReference type="AlphaFoldDB" id="A0AAD1MDZ9"/>
<evidence type="ECO:0000313" key="2">
    <source>
        <dbReference type="EMBL" id="BBX08719.1"/>
    </source>
</evidence>
<protein>
    <recommendedName>
        <fullName evidence="1">GIY-YIG catalytic domain-containing protein</fullName>
    </recommendedName>
</protein>
<sequence length="212" mass="23502">MPTPDDVARYLAANIHSRAEVMAKPPLVEQVAGVYGWWFRELPGDIDVAHCEVRDARTLLYAGISPKAPPKNGQNASRQSLRKRIRTHYSGNAARSTLRLTLGCLLAEHLGIELRRYGSSERLHFGAGEQDLSRWMAANAFVSWYPTPQPWLLEDHLLETQDLPLNLDKNNRNPFHSQLSDARAAAKARARSLPVLRNPGIGGAHVSDNGVA</sequence>
<organism evidence="2 3">
    <name type="scientific">Mycolicibacterium aichiense</name>
    <dbReference type="NCBI Taxonomy" id="1799"/>
    <lineage>
        <taxon>Bacteria</taxon>
        <taxon>Bacillati</taxon>
        <taxon>Actinomycetota</taxon>
        <taxon>Actinomycetes</taxon>
        <taxon>Mycobacteriales</taxon>
        <taxon>Mycobacteriaceae</taxon>
        <taxon>Mycolicibacterium</taxon>
    </lineage>
</organism>